<dbReference type="PROSITE" id="PS50893">
    <property type="entry name" value="ABC_TRANSPORTER_2"/>
    <property type="match status" value="1"/>
</dbReference>
<dbReference type="InterPro" id="IPR003593">
    <property type="entry name" value="AAA+_ATPase"/>
</dbReference>
<gene>
    <name evidence="6" type="ORF">LMB76_02905</name>
</gene>
<dbReference type="InterPro" id="IPR050763">
    <property type="entry name" value="ABC_transporter_ATP-binding"/>
</dbReference>
<organism evidence="6 7">
    <name type="scientific">Limosilactobacillus reuteri</name>
    <name type="common">Lactobacillus reuteri</name>
    <dbReference type="NCBI Taxonomy" id="1598"/>
    <lineage>
        <taxon>Bacteria</taxon>
        <taxon>Bacillati</taxon>
        <taxon>Bacillota</taxon>
        <taxon>Bacilli</taxon>
        <taxon>Lactobacillales</taxon>
        <taxon>Lactobacillaceae</taxon>
        <taxon>Limosilactobacillus</taxon>
    </lineage>
</organism>
<evidence type="ECO:0000256" key="3">
    <source>
        <dbReference type="ARBA" id="ARBA00022741"/>
    </source>
</evidence>
<comment type="caution">
    <text evidence="6">The sequence shown here is derived from an EMBL/GenBank/DDBJ whole genome shotgun (WGS) entry which is preliminary data.</text>
</comment>
<evidence type="ECO:0000313" key="6">
    <source>
        <dbReference type="EMBL" id="MCC4477186.1"/>
    </source>
</evidence>
<dbReference type="GO" id="GO:0016887">
    <property type="term" value="F:ATP hydrolysis activity"/>
    <property type="evidence" value="ECO:0007669"/>
    <property type="project" value="InterPro"/>
</dbReference>
<dbReference type="PROSITE" id="PS00211">
    <property type="entry name" value="ABC_TRANSPORTER_1"/>
    <property type="match status" value="1"/>
</dbReference>
<dbReference type="PANTHER" id="PTHR42711">
    <property type="entry name" value="ABC TRANSPORTER ATP-BINDING PROTEIN"/>
    <property type="match status" value="1"/>
</dbReference>
<dbReference type="SMART" id="SM00382">
    <property type="entry name" value="AAA"/>
    <property type="match status" value="1"/>
</dbReference>
<dbReference type="PANTHER" id="PTHR42711:SF5">
    <property type="entry name" value="ABC TRANSPORTER ATP-BINDING PROTEIN NATA"/>
    <property type="match status" value="1"/>
</dbReference>
<dbReference type="GO" id="GO:0005524">
    <property type="term" value="F:ATP binding"/>
    <property type="evidence" value="ECO:0007669"/>
    <property type="project" value="UniProtKB-KW"/>
</dbReference>
<proteinExistence type="inferred from homology"/>
<accession>A0AAW4X413</accession>
<dbReference type="Gene3D" id="3.40.50.300">
    <property type="entry name" value="P-loop containing nucleotide triphosphate hydrolases"/>
    <property type="match status" value="1"/>
</dbReference>
<name>A0AAW4X413_LIMRT</name>
<evidence type="ECO:0000256" key="1">
    <source>
        <dbReference type="ARBA" id="ARBA00005417"/>
    </source>
</evidence>
<feature type="domain" description="ABC transporter" evidence="5">
    <location>
        <begin position="3"/>
        <end position="220"/>
    </location>
</feature>
<dbReference type="RefSeq" id="WP_228340991.1">
    <property type="nucleotide sequence ID" value="NZ_JAJGWA010000098.1"/>
</dbReference>
<evidence type="ECO:0000256" key="2">
    <source>
        <dbReference type="ARBA" id="ARBA00022448"/>
    </source>
</evidence>
<dbReference type="InterPro" id="IPR003439">
    <property type="entry name" value="ABC_transporter-like_ATP-bd"/>
</dbReference>
<evidence type="ECO:0000256" key="4">
    <source>
        <dbReference type="ARBA" id="ARBA00022840"/>
    </source>
</evidence>
<keyword evidence="2" id="KW-0813">Transport</keyword>
<dbReference type="Proteomes" id="UP001198026">
    <property type="component" value="Unassembled WGS sequence"/>
</dbReference>
<keyword evidence="4 6" id="KW-0067">ATP-binding</keyword>
<protein>
    <submittedName>
        <fullName evidence="6">ABC transporter ATP-binding protein</fullName>
    </submittedName>
</protein>
<dbReference type="EMBL" id="JAJGWB010000103">
    <property type="protein sequence ID" value="MCC4477186.1"/>
    <property type="molecule type" value="Genomic_DNA"/>
</dbReference>
<dbReference type="InterPro" id="IPR027417">
    <property type="entry name" value="P-loop_NTPase"/>
</dbReference>
<dbReference type="InterPro" id="IPR017871">
    <property type="entry name" value="ABC_transporter-like_CS"/>
</dbReference>
<dbReference type="SUPFAM" id="SSF52540">
    <property type="entry name" value="P-loop containing nucleoside triphosphate hydrolases"/>
    <property type="match status" value="1"/>
</dbReference>
<keyword evidence="3" id="KW-0547">Nucleotide-binding</keyword>
<evidence type="ECO:0000259" key="5">
    <source>
        <dbReference type="PROSITE" id="PS50893"/>
    </source>
</evidence>
<comment type="similarity">
    <text evidence="1">Belongs to the ABC transporter superfamily.</text>
</comment>
<sequence>MLITATNLTKKYGTKLALNQATIQIDQGQLIAYLGTNGAGKSTTINLLTGLMDPTSGIITRKQGVKIGIVFQDSILDKELSVKDNLYFRSKLYNENYSEWIHQLIQLIGLNNFLNQRYGSLSGGQRRRVDIARALITKPDILFLDEPTTGLDLQTRLVIWNLLQRLQKEYGLTIFLTTHYLEEAENADQMYILENGKILISGSAANIKERYAPTKLIVTTDGSDLETNHSQKRLAPRKFSFDGLTSPEVIDLLNSNQKHITNFSYNPGSINDAFVNITGKELQ</sequence>
<reference evidence="6" key="1">
    <citation type="submission" date="2021-10" db="EMBL/GenBank/DDBJ databases">
        <title>Evolutionary history and lifestyle of the vertebrate symbiont Limosilactobacillus reuteri.</title>
        <authorList>
            <person name="Zheng J."/>
            <person name="Li F."/>
            <person name="Gaenzle M."/>
            <person name="Walter J."/>
        </authorList>
    </citation>
    <scope>NUCLEOTIDE SEQUENCE</scope>
    <source>
        <strain evidence="6">GQ_1_3_1</strain>
    </source>
</reference>
<dbReference type="AlphaFoldDB" id="A0AAW4X413"/>
<evidence type="ECO:0000313" key="7">
    <source>
        <dbReference type="Proteomes" id="UP001198026"/>
    </source>
</evidence>
<dbReference type="Pfam" id="PF00005">
    <property type="entry name" value="ABC_tran"/>
    <property type="match status" value="1"/>
</dbReference>